<dbReference type="Proteomes" id="UP000808337">
    <property type="component" value="Unassembled WGS sequence"/>
</dbReference>
<dbReference type="EMBL" id="JADKGY010000035">
    <property type="protein sequence ID" value="MBK9985291.1"/>
    <property type="molecule type" value="Genomic_DNA"/>
</dbReference>
<comment type="caution">
    <text evidence="1">The sequence shown here is derived from an EMBL/GenBank/DDBJ whole genome shotgun (WGS) entry which is preliminary data.</text>
</comment>
<name>A0A9D7SZP8_9BACT</name>
<evidence type="ECO:0000313" key="1">
    <source>
        <dbReference type="EMBL" id="MBK9985291.1"/>
    </source>
</evidence>
<reference evidence="1 2" key="1">
    <citation type="submission" date="2020-10" db="EMBL/GenBank/DDBJ databases">
        <title>Connecting structure to function with the recovery of over 1000 high-quality activated sludge metagenome-assembled genomes encoding full-length rRNA genes using long-read sequencing.</title>
        <authorList>
            <person name="Singleton C.M."/>
            <person name="Petriglieri F."/>
            <person name="Kristensen J.M."/>
            <person name="Kirkegaard R.H."/>
            <person name="Michaelsen T.Y."/>
            <person name="Andersen M.H."/>
            <person name="Karst S.M."/>
            <person name="Dueholm M.S."/>
            <person name="Nielsen P.H."/>
            <person name="Albertsen M."/>
        </authorList>
    </citation>
    <scope>NUCLEOTIDE SEQUENCE [LARGE SCALE GENOMIC DNA]</scope>
    <source>
        <strain evidence="1">Ribe_18-Q3-R11-54_MAXAC.273</strain>
    </source>
</reference>
<gene>
    <name evidence="1" type="ORF">IPP15_23620</name>
</gene>
<dbReference type="Pfam" id="PF09965">
    <property type="entry name" value="DUF2199"/>
    <property type="match status" value="1"/>
</dbReference>
<sequence>MRYKCSICGAVHNDWPALTFDSPSNYNELTQEEKNDLASLNSDFCVISYPDQTDRFIRVVMFQKVIDHPEPLHYGVWASLSEASFSDYEANFEDNAHLATYFGYLCNNIPGYNGTLSIRSNVQQIKGNTRPELIPHADQMEHSFVRDYYIGISIQEAEKRIHRSIDTREMGA</sequence>
<protein>
    <submittedName>
        <fullName evidence="1">DUF2199 domain-containing protein</fullName>
    </submittedName>
</protein>
<organism evidence="1 2">
    <name type="scientific">Candidatus Opimibacter skivensis</name>
    <dbReference type="NCBI Taxonomy" id="2982028"/>
    <lineage>
        <taxon>Bacteria</taxon>
        <taxon>Pseudomonadati</taxon>
        <taxon>Bacteroidota</taxon>
        <taxon>Saprospiria</taxon>
        <taxon>Saprospirales</taxon>
        <taxon>Saprospiraceae</taxon>
        <taxon>Candidatus Opimibacter</taxon>
    </lineage>
</organism>
<dbReference type="AlphaFoldDB" id="A0A9D7SZP8"/>
<dbReference type="InterPro" id="IPR018697">
    <property type="entry name" value="DUF2199"/>
</dbReference>
<accession>A0A9D7SZP8</accession>
<evidence type="ECO:0000313" key="2">
    <source>
        <dbReference type="Proteomes" id="UP000808337"/>
    </source>
</evidence>
<proteinExistence type="predicted"/>